<accession>A0AAN9WTJ1</accession>
<sequence>MSAVCASRNNAQRVRLTWTLQKESYRGATAARDTSVQDGRSTKTVHTARSAARSTSAQQGDKTKTEVFPRCSAARRARLRRRRVVCNEIFQEVKRAAGRLLA</sequence>
<evidence type="ECO:0000313" key="2">
    <source>
        <dbReference type="EMBL" id="KAK7874179.1"/>
    </source>
</evidence>
<evidence type="ECO:0000256" key="1">
    <source>
        <dbReference type="SAM" id="MobiDB-lite"/>
    </source>
</evidence>
<dbReference type="AlphaFoldDB" id="A0AAN9WTJ1"/>
<name>A0AAN9WTJ1_9ORTH</name>
<dbReference type="Proteomes" id="UP001378592">
    <property type="component" value="Unassembled WGS sequence"/>
</dbReference>
<dbReference type="EMBL" id="JAZDUA010000004">
    <property type="protein sequence ID" value="KAK7874179.1"/>
    <property type="molecule type" value="Genomic_DNA"/>
</dbReference>
<reference evidence="2 3" key="1">
    <citation type="submission" date="2024-03" db="EMBL/GenBank/DDBJ databases">
        <title>The genome assembly and annotation of the cricket Gryllus longicercus Weissman &amp; Gray.</title>
        <authorList>
            <person name="Szrajer S."/>
            <person name="Gray D."/>
            <person name="Ylla G."/>
        </authorList>
    </citation>
    <scope>NUCLEOTIDE SEQUENCE [LARGE SCALE GENOMIC DNA]</scope>
    <source>
        <strain evidence="2">DAG 2021-001</strain>
        <tissue evidence="2">Whole body minus gut</tissue>
    </source>
</reference>
<feature type="region of interest" description="Disordered" evidence="1">
    <location>
        <begin position="29"/>
        <end position="65"/>
    </location>
</feature>
<protein>
    <submittedName>
        <fullName evidence="2">Uncharacterized protein</fullName>
    </submittedName>
</protein>
<evidence type="ECO:0000313" key="3">
    <source>
        <dbReference type="Proteomes" id="UP001378592"/>
    </source>
</evidence>
<proteinExistence type="predicted"/>
<keyword evidence="3" id="KW-1185">Reference proteome</keyword>
<organism evidence="2 3">
    <name type="scientific">Gryllus longicercus</name>
    <dbReference type="NCBI Taxonomy" id="2509291"/>
    <lineage>
        <taxon>Eukaryota</taxon>
        <taxon>Metazoa</taxon>
        <taxon>Ecdysozoa</taxon>
        <taxon>Arthropoda</taxon>
        <taxon>Hexapoda</taxon>
        <taxon>Insecta</taxon>
        <taxon>Pterygota</taxon>
        <taxon>Neoptera</taxon>
        <taxon>Polyneoptera</taxon>
        <taxon>Orthoptera</taxon>
        <taxon>Ensifera</taxon>
        <taxon>Gryllidea</taxon>
        <taxon>Grylloidea</taxon>
        <taxon>Gryllidae</taxon>
        <taxon>Gryllinae</taxon>
        <taxon>Gryllus</taxon>
    </lineage>
</organism>
<comment type="caution">
    <text evidence="2">The sequence shown here is derived from an EMBL/GenBank/DDBJ whole genome shotgun (WGS) entry which is preliminary data.</text>
</comment>
<feature type="compositionally biased region" description="Low complexity" evidence="1">
    <location>
        <begin position="47"/>
        <end position="57"/>
    </location>
</feature>
<feature type="compositionally biased region" description="Polar residues" evidence="1">
    <location>
        <begin position="32"/>
        <end position="45"/>
    </location>
</feature>
<gene>
    <name evidence="2" type="ORF">R5R35_006225</name>
</gene>